<sequence>MKDQEKCIIRSKEKFPFKIASLPPPPTKKPSFPSVPKTSIPVRDDQIFRVSTAPEQRNLDIEIKMVPHKPPPPEEKFSNTLYIGRGNARTEVAKVVAHEKISLVFRKRWNMLTHRALSYVLRWKVIKMRYFIE</sequence>
<dbReference type="AlphaFoldDB" id="A0A8X6VPN6"/>
<evidence type="ECO:0000313" key="1">
    <source>
        <dbReference type="EMBL" id="GFY21919.1"/>
    </source>
</evidence>
<organism evidence="1 2">
    <name type="scientific">Trichonephila clavipes</name>
    <name type="common">Golden silk orbweaver</name>
    <name type="synonym">Nephila clavipes</name>
    <dbReference type="NCBI Taxonomy" id="2585209"/>
    <lineage>
        <taxon>Eukaryota</taxon>
        <taxon>Metazoa</taxon>
        <taxon>Ecdysozoa</taxon>
        <taxon>Arthropoda</taxon>
        <taxon>Chelicerata</taxon>
        <taxon>Arachnida</taxon>
        <taxon>Araneae</taxon>
        <taxon>Araneomorphae</taxon>
        <taxon>Entelegynae</taxon>
        <taxon>Araneoidea</taxon>
        <taxon>Nephilidae</taxon>
        <taxon>Trichonephila</taxon>
    </lineage>
</organism>
<proteinExistence type="predicted"/>
<protein>
    <submittedName>
        <fullName evidence="1">Uncharacterized protein</fullName>
    </submittedName>
</protein>
<gene>
    <name evidence="1" type="ORF">TNCV_3295631</name>
</gene>
<accession>A0A8X6VPN6</accession>
<comment type="caution">
    <text evidence="1">The sequence shown here is derived from an EMBL/GenBank/DDBJ whole genome shotgun (WGS) entry which is preliminary data.</text>
</comment>
<evidence type="ECO:0000313" key="2">
    <source>
        <dbReference type="Proteomes" id="UP000887159"/>
    </source>
</evidence>
<dbReference type="EMBL" id="BMAU01021359">
    <property type="protein sequence ID" value="GFY21919.1"/>
    <property type="molecule type" value="Genomic_DNA"/>
</dbReference>
<name>A0A8X6VPN6_TRICX</name>
<dbReference type="Proteomes" id="UP000887159">
    <property type="component" value="Unassembled WGS sequence"/>
</dbReference>
<keyword evidence="2" id="KW-1185">Reference proteome</keyword>
<reference evidence="1" key="1">
    <citation type="submission" date="2020-08" db="EMBL/GenBank/DDBJ databases">
        <title>Multicomponent nature underlies the extraordinary mechanical properties of spider dragline silk.</title>
        <authorList>
            <person name="Kono N."/>
            <person name="Nakamura H."/>
            <person name="Mori M."/>
            <person name="Yoshida Y."/>
            <person name="Ohtoshi R."/>
            <person name="Malay A.D."/>
            <person name="Moran D.A.P."/>
            <person name="Tomita M."/>
            <person name="Numata K."/>
            <person name="Arakawa K."/>
        </authorList>
    </citation>
    <scope>NUCLEOTIDE SEQUENCE</scope>
</reference>